<gene>
    <name evidence="3" type="ORF">WR25_23095</name>
</gene>
<dbReference type="PROSITE" id="PS51257">
    <property type="entry name" value="PROKAR_LIPOPROTEIN"/>
    <property type="match status" value="1"/>
</dbReference>
<feature type="signal peptide" evidence="1">
    <location>
        <begin position="1"/>
        <end position="16"/>
    </location>
</feature>
<dbReference type="InterPro" id="IPR055119">
    <property type="entry name" value="Mig18_Fn1"/>
</dbReference>
<evidence type="ECO:0000313" key="3">
    <source>
        <dbReference type="EMBL" id="PAV86790.1"/>
    </source>
</evidence>
<organism evidence="3 4">
    <name type="scientific">Diploscapter pachys</name>
    <dbReference type="NCBI Taxonomy" id="2018661"/>
    <lineage>
        <taxon>Eukaryota</taxon>
        <taxon>Metazoa</taxon>
        <taxon>Ecdysozoa</taxon>
        <taxon>Nematoda</taxon>
        <taxon>Chromadorea</taxon>
        <taxon>Rhabditida</taxon>
        <taxon>Rhabditina</taxon>
        <taxon>Rhabditomorpha</taxon>
        <taxon>Rhabditoidea</taxon>
        <taxon>Rhabditidae</taxon>
        <taxon>Diploscapter</taxon>
    </lineage>
</organism>
<evidence type="ECO:0000256" key="1">
    <source>
        <dbReference type="SAM" id="SignalP"/>
    </source>
</evidence>
<dbReference type="AlphaFoldDB" id="A0A2A2LKX3"/>
<dbReference type="EMBL" id="LIAE01006631">
    <property type="protein sequence ID" value="PAV86790.1"/>
    <property type="molecule type" value="Genomic_DNA"/>
</dbReference>
<name>A0A2A2LKX3_9BILA</name>
<feature type="chain" id="PRO_5012900723" description="Abnormal cell migration protein 18-like fibronectin type I domain-containing protein" evidence="1">
    <location>
        <begin position="17"/>
        <end position="97"/>
    </location>
</feature>
<protein>
    <recommendedName>
        <fullName evidence="2">Abnormal cell migration protein 18-like fibronectin type I domain-containing protein</fullName>
    </recommendedName>
</protein>
<accession>A0A2A2LKX3</accession>
<evidence type="ECO:0000259" key="2">
    <source>
        <dbReference type="Pfam" id="PF23003"/>
    </source>
</evidence>
<keyword evidence="4" id="KW-1185">Reference proteome</keyword>
<keyword evidence="1" id="KW-0732">Signal</keyword>
<reference evidence="3 4" key="1">
    <citation type="journal article" date="2017" name="Curr. Biol.">
        <title>Genome architecture and evolution of a unichromosomal asexual nematode.</title>
        <authorList>
            <person name="Fradin H."/>
            <person name="Zegar C."/>
            <person name="Gutwein M."/>
            <person name="Lucas J."/>
            <person name="Kovtun M."/>
            <person name="Corcoran D."/>
            <person name="Baugh L.R."/>
            <person name="Kiontke K."/>
            <person name="Gunsalus K."/>
            <person name="Fitch D.H."/>
            <person name="Piano F."/>
        </authorList>
    </citation>
    <scope>NUCLEOTIDE SEQUENCE [LARGE SCALE GENOMIC DNA]</scope>
    <source>
        <strain evidence="3">PF1309</strain>
    </source>
</reference>
<evidence type="ECO:0000313" key="4">
    <source>
        <dbReference type="Proteomes" id="UP000218231"/>
    </source>
</evidence>
<sequence length="97" mass="10496">MMRLGLLIGLISVAIACKDKEGRLWEPGDSYIDEPYEYRCVASKDENNQINDVKAIIIGCITNAGTRISIGQSKQEGAATYKCTQDSNGNVALTGIL</sequence>
<feature type="domain" description="Abnormal cell migration protein 18-like fibronectin type I" evidence="2">
    <location>
        <begin position="16"/>
        <end position="90"/>
    </location>
</feature>
<comment type="caution">
    <text evidence="3">The sequence shown here is derived from an EMBL/GenBank/DDBJ whole genome shotgun (WGS) entry which is preliminary data.</text>
</comment>
<proteinExistence type="predicted"/>
<dbReference type="Pfam" id="PF23003">
    <property type="entry name" value="Fn1_2"/>
    <property type="match status" value="1"/>
</dbReference>
<dbReference type="Proteomes" id="UP000218231">
    <property type="component" value="Unassembled WGS sequence"/>
</dbReference>